<evidence type="ECO:0000313" key="2">
    <source>
        <dbReference type="Proteomes" id="UP000503462"/>
    </source>
</evidence>
<organism evidence="1 2">
    <name type="scientific">Peltaster fructicola</name>
    <dbReference type="NCBI Taxonomy" id="286661"/>
    <lineage>
        <taxon>Eukaryota</taxon>
        <taxon>Fungi</taxon>
        <taxon>Dikarya</taxon>
        <taxon>Ascomycota</taxon>
        <taxon>Pezizomycotina</taxon>
        <taxon>Dothideomycetes</taxon>
        <taxon>Dothideomycetes incertae sedis</taxon>
        <taxon>Peltaster</taxon>
    </lineage>
</organism>
<dbReference type="Proteomes" id="UP000503462">
    <property type="component" value="Chromosome 2"/>
</dbReference>
<gene>
    <name evidence="1" type="ORF">AMS68_003653</name>
</gene>
<reference evidence="1 2" key="1">
    <citation type="journal article" date="2016" name="Sci. Rep.">
        <title>Peltaster fructicola genome reveals evolution from an invasive phytopathogen to an ectophytic parasite.</title>
        <authorList>
            <person name="Xu C."/>
            <person name="Chen H."/>
            <person name="Gleason M.L."/>
            <person name="Xu J.R."/>
            <person name="Liu H."/>
            <person name="Zhang R."/>
            <person name="Sun G."/>
        </authorList>
    </citation>
    <scope>NUCLEOTIDE SEQUENCE [LARGE SCALE GENOMIC DNA]</scope>
    <source>
        <strain evidence="1 2">LNHT1506</strain>
    </source>
</reference>
<sequence length="218" mass="24892">MRITHLMKHWNDAACLLVKPFPELSNLENSPILGVSVKLYTLMLNIRLAFEGGFTRLSELEAEVAGLVHLDGDSMADDVSDLLSLEASILVGQLLTGLRKPQAAAHNDDRLLRMSSILRRRASDDVWRHCHFCNWPVYTAGWLFSAAEDIELVRQDLHRRWMITKFQLYNTLRQDLELEWSKRGVLDGRARNDAVAIGTSERTREIKDMYTRCGPQAT</sequence>
<evidence type="ECO:0000313" key="1">
    <source>
        <dbReference type="EMBL" id="QIW98135.1"/>
    </source>
</evidence>
<dbReference type="EMBL" id="CP051140">
    <property type="protein sequence ID" value="QIW98135.1"/>
    <property type="molecule type" value="Genomic_DNA"/>
</dbReference>
<proteinExistence type="predicted"/>
<dbReference type="AlphaFoldDB" id="A0A6H0XTY5"/>
<name>A0A6H0XTY5_9PEZI</name>
<dbReference type="OrthoDB" id="1919336at2759"/>
<accession>A0A6H0XTY5</accession>
<keyword evidence="2" id="KW-1185">Reference proteome</keyword>
<protein>
    <submittedName>
        <fullName evidence="1">Uncharacterized protein</fullName>
    </submittedName>
</protein>